<dbReference type="PANTHER" id="PTHR22749">
    <property type="entry name" value="RIBOFLAVIN KINASE/FMN ADENYLYLTRANSFERASE"/>
    <property type="match status" value="1"/>
</dbReference>
<dbReference type="EC" id="2.7.1.26" evidence="15"/>
<dbReference type="Gene3D" id="3.40.50.620">
    <property type="entry name" value="HUPs"/>
    <property type="match status" value="1"/>
</dbReference>
<evidence type="ECO:0000256" key="3">
    <source>
        <dbReference type="ARBA" id="ARBA00005201"/>
    </source>
</evidence>
<comment type="catalytic activity">
    <reaction evidence="14 15">
        <text>FMN + ATP + H(+) = FAD + diphosphate</text>
        <dbReference type="Rhea" id="RHEA:17237"/>
        <dbReference type="ChEBI" id="CHEBI:15378"/>
        <dbReference type="ChEBI" id="CHEBI:30616"/>
        <dbReference type="ChEBI" id="CHEBI:33019"/>
        <dbReference type="ChEBI" id="CHEBI:57692"/>
        <dbReference type="ChEBI" id="CHEBI:58210"/>
        <dbReference type="EC" id="2.7.7.2"/>
    </reaction>
</comment>
<reference evidence="17 18" key="1">
    <citation type="journal article" date="2010" name="J. Bacteriol.">
        <title>Genome sequence of the oligotrophic marine Gammaproteobacterium HTCC2143, isolated from the Oregon Coast.</title>
        <authorList>
            <person name="Oh H.M."/>
            <person name="Kang I."/>
            <person name="Ferriera S."/>
            <person name="Giovannoni S.J."/>
            <person name="Cho J.C."/>
        </authorList>
    </citation>
    <scope>NUCLEOTIDE SEQUENCE [LARGE SCALE GENOMIC DNA]</scope>
    <source>
        <strain evidence="17 18">HTCC2143</strain>
    </source>
</reference>
<keyword evidence="9 15" id="KW-0418">Kinase</keyword>
<dbReference type="SUPFAM" id="SSF82114">
    <property type="entry name" value="Riboflavin kinase-like"/>
    <property type="match status" value="1"/>
</dbReference>
<accession>A0YDW0</accession>
<dbReference type="NCBIfam" id="NF004163">
    <property type="entry name" value="PRK05627.1-6"/>
    <property type="match status" value="1"/>
</dbReference>
<evidence type="ECO:0000256" key="14">
    <source>
        <dbReference type="ARBA" id="ARBA00049494"/>
    </source>
</evidence>
<feature type="domain" description="Riboflavin kinase" evidence="16">
    <location>
        <begin position="183"/>
        <end position="307"/>
    </location>
</feature>
<dbReference type="PANTHER" id="PTHR22749:SF6">
    <property type="entry name" value="RIBOFLAVIN KINASE"/>
    <property type="match status" value="1"/>
</dbReference>
<dbReference type="InterPro" id="IPR023468">
    <property type="entry name" value="Riboflavin_kinase"/>
</dbReference>
<dbReference type="NCBIfam" id="NF004160">
    <property type="entry name" value="PRK05627.1-3"/>
    <property type="match status" value="1"/>
</dbReference>
<evidence type="ECO:0000256" key="5">
    <source>
        <dbReference type="ARBA" id="ARBA00022643"/>
    </source>
</evidence>
<evidence type="ECO:0000256" key="7">
    <source>
        <dbReference type="ARBA" id="ARBA00022695"/>
    </source>
</evidence>
<sequence>MELIRGLHNLRPRHRGCVTTIGAFDGVHHGHRAVLQRLIDKGGEMGLPTTVVVFEPLPKEFFAPQQAPARLMSFREKFKALKALGIDRILRIRFNESLREMDGGEFVRKVFVEGLGAKHIIIGDDLRFGRDRGGNFELLRKFGLEKGFTVEATETLTMDDERVSSTRIRKALEDIDFDLANTLLGRPFSISGKVIVGKQLGRQLGAPTANMELHRLRSPLSGVFAVDAIIDAETVHGIANVGTRPTVGDGLKAILEVHLLDFDRDIYGKNIEVIFRTKIRDEKKFDSIDNLKQQIHEDFETGRRYFASVS</sequence>
<keyword evidence="6 15" id="KW-0808">Transferase</keyword>
<evidence type="ECO:0000256" key="10">
    <source>
        <dbReference type="ARBA" id="ARBA00022827"/>
    </source>
</evidence>
<dbReference type="NCBIfam" id="NF004159">
    <property type="entry name" value="PRK05627.1-2"/>
    <property type="match status" value="1"/>
</dbReference>
<evidence type="ECO:0000256" key="11">
    <source>
        <dbReference type="ARBA" id="ARBA00022840"/>
    </source>
</evidence>
<evidence type="ECO:0000259" key="16">
    <source>
        <dbReference type="SMART" id="SM00904"/>
    </source>
</evidence>
<protein>
    <recommendedName>
        <fullName evidence="15">Riboflavin biosynthesis protein</fullName>
    </recommendedName>
    <domain>
        <recommendedName>
            <fullName evidence="15">Riboflavin kinase</fullName>
            <ecNumber evidence="15">2.7.1.26</ecNumber>
        </recommendedName>
        <alternativeName>
            <fullName evidence="15">Flavokinase</fullName>
        </alternativeName>
    </domain>
    <domain>
        <recommendedName>
            <fullName evidence="15">FMN adenylyltransferase</fullName>
            <ecNumber evidence="15">2.7.7.2</ecNumber>
        </recommendedName>
        <alternativeName>
            <fullName evidence="15">FAD pyrophosphorylase</fullName>
        </alternativeName>
        <alternativeName>
            <fullName evidence="15">FAD synthase</fullName>
        </alternativeName>
    </domain>
</protein>
<dbReference type="UniPathway" id="UPA00277">
    <property type="reaction ID" value="UER00407"/>
</dbReference>
<dbReference type="PIRSF" id="PIRSF004491">
    <property type="entry name" value="FAD_Synth"/>
    <property type="match status" value="1"/>
</dbReference>
<dbReference type="NCBIfam" id="NF004162">
    <property type="entry name" value="PRK05627.1-5"/>
    <property type="match status" value="1"/>
</dbReference>
<dbReference type="Proteomes" id="UP000004931">
    <property type="component" value="Unassembled WGS sequence"/>
</dbReference>
<gene>
    <name evidence="17" type="ORF">GP2143_10367</name>
</gene>
<dbReference type="Pfam" id="PF01687">
    <property type="entry name" value="Flavokinase"/>
    <property type="match status" value="1"/>
</dbReference>
<dbReference type="InterPro" id="IPR002606">
    <property type="entry name" value="Riboflavin_kinase_bac"/>
</dbReference>
<dbReference type="SMART" id="SM00904">
    <property type="entry name" value="Flavokinase"/>
    <property type="match status" value="1"/>
</dbReference>
<dbReference type="UniPathway" id="UPA00276">
    <property type="reaction ID" value="UER00406"/>
</dbReference>
<evidence type="ECO:0000256" key="6">
    <source>
        <dbReference type="ARBA" id="ARBA00022679"/>
    </source>
</evidence>
<dbReference type="STRING" id="247633.GP2143_10367"/>
<evidence type="ECO:0000256" key="15">
    <source>
        <dbReference type="PIRNR" id="PIRNR004491"/>
    </source>
</evidence>
<dbReference type="InterPro" id="IPR014729">
    <property type="entry name" value="Rossmann-like_a/b/a_fold"/>
</dbReference>
<dbReference type="GO" id="GO:0008531">
    <property type="term" value="F:riboflavin kinase activity"/>
    <property type="evidence" value="ECO:0007669"/>
    <property type="project" value="UniProtKB-UniRule"/>
</dbReference>
<dbReference type="GO" id="GO:0005524">
    <property type="term" value="F:ATP binding"/>
    <property type="evidence" value="ECO:0007669"/>
    <property type="project" value="UniProtKB-UniRule"/>
</dbReference>
<proteinExistence type="inferred from homology"/>
<dbReference type="FunFam" id="3.40.50.620:FF:000021">
    <property type="entry name" value="Riboflavin biosynthesis protein"/>
    <property type="match status" value="1"/>
</dbReference>
<dbReference type="GO" id="GO:0009231">
    <property type="term" value="P:riboflavin biosynthetic process"/>
    <property type="evidence" value="ECO:0007669"/>
    <property type="project" value="InterPro"/>
</dbReference>
<comment type="pathway">
    <text evidence="3 15">Cofactor biosynthesis; FMN biosynthesis; FMN from riboflavin (ATP route): step 1/1.</text>
</comment>
<dbReference type="EMBL" id="AAVT01000005">
    <property type="protein sequence ID" value="EAW30994.1"/>
    <property type="molecule type" value="Genomic_DNA"/>
</dbReference>
<dbReference type="InterPro" id="IPR015865">
    <property type="entry name" value="Riboflavin_kinase_bac/euk"/>
</dbReference>
<dbReference type="GO" id="GO:0003919">
    <property type="term" value="F:FMN adenylyltransferase activity"/>
    <property type="evidence" value="ECO:0007669"/>
    <property type="project" value="UniProtKB-UniRule"/>
</dbReference>
<dbReference type="InterPro" id="IPR015864">
    <property type="entry name" value="FAD_synthase"/>
</dbReference>
<keyword evidence="7 15" id="KW-0548">Nucleotidyltransferase</keyword>
<evidence type="ECO:0000313" key="17">
    <source>
        <dbReference type="EMBL" id="EAW30994.1"/>
    </source>
</evidence>
<dbReference type="EC" id="2.7.7.2" evidence="15"/>
<dbReference type="OrthoDB" id="9803667at2"/>
<keyword evidence="12" id="KW-0511">Multifunctional enzyme</keyword>
<comment type="pathway">
    <text evidence="2 15">Cofactor biosynthesis; FAD biosynthesis; FAD from FMN: step 1/1.</text>
</comment>
<dbReference type="InterPro" id="IPR023465">
    <property type="entry name" value="Riboflavin_kinase_dom_sf"/>
</dbReference>
<evidence type="ECO:0000256" key="9">
    <source>
        <dbReference type="ARBA" id="ARBA00022777"/>
    </source>
</evidence>
<dbReference type="SUPFAM" id="SSF52374">
    <property type="entry name" value="Nucleotidylyl transferase"/>
    <property type="match status" value="1"/>
</dbReference>
<keyword evidence="18" id="KW-1185">Reference proteome</keyword>
<dbReference type="eggNOG" id="COG0196">
    <property type="taxonomic scope" value="Bacteria"/>
</dbReference>
<keyword evidence="11 15" id="KW-0067">ATP-binding</keyword>
<evidence type="ECO:0000256" key="2">
    <source>
        <dbReference type="ARBA" id="ARBA00004726"/>
    </source>
</evidence>
<evidence type="ECO:0000256" key="13">
    <source>
        <dbReference type="ARBA" id="ARBA00047880"/>
    </source>
</evidence>
<dbReference type="GO" id="GO:0009398">
    <property type="term" value="P:FMN biosynthetic process"/>
    <property type="evidence" value="ECO:0007669"/>
    <property type="project" value="UniProtKB-UniRule"/>
</dbReference>
<comment type="catalytic activity">
    <reaction evidence="13 15">
        <text>riboflavin + ATP = FMN + ADP + H(+)</text>
        <dbReference type="Rhea" id="RHEA:14357"/>
        <dbReference type="ChEBI" id="CHEBI:15378"/>
        <dbReference type="ChEBI" id="CHEBI:30616"/>
        <dbReference type="ChEBI" id="CHEBI:57986"/>
        <dbReference type="ChEBI" id="CHEBI:58210"/>
        <dbReference type="ChEBI" id="CHEBI:456216"/>
        <dbReference type="EC" id="2.7.1.26"/>
    </reaction>
</comment>
<dbReference type="GO" id="GO:0006747">
    <property type="term" value="P:FAD biosynthetic process"/>
    <property type="evidence" value="ECO:0007669"/>
    <property type="project" value="UniProtKB-UniRule"/>
</dbReference>
<dbReference type="Gene3D" id="2.40.30.30">
    <property type="entry name" value="Riboflavin kinase-like"/>
    <property type="match status" value="1"/>
</dbReference>
<keyword evidence="8 15" id="KW-0547">Nucleotide-binding</keyword>
<comment type="similarity">
    <text evidence="15">Belongs to the ribF family.</text>
</comment>
<evidence type="ECO:0000256" key="8">
    <source>
        <dbReference type="ARBA" id="ARBA00022741"/>
    </source>
</evidence>
<evidence type="ECO:0000256" key="1">
    <source>
        <dbReference type="ARBA" id="ARBA00002121"/>
    </source>
</evidence>
<dbReference type="Pfam" id="PF06574">
    <property type="entry name" value="FAD_syn"/>
    <property type="match status" value="1"/>
</dbReference>
<comment type="function">
    <text evidence="1">Catalyzes the phosphorylation of riboflavin to FMN followed by the adenylation of FMN to FAD.</text>
</comment>
<evidence type="ECO:0000256" key="4">
    <source>
        <dbReference type="ARBA" id="ARBA00022630"/>
    </source>
</evidence>
<evidence type="ECO:0000256" key="12">
    <source>
        <dbReference type="ARBA" id="ARBA00023268"/>
    </source>
</evidence>
<keyword evidence="10 15" id="KW-0274">FAD</keyword>
<organism evidence="17 18">
    <name type="scientific">marine gamma proteobacterium HTCC2143</name>
    <dbReference type="NCBI Taxonomy" id="247633"/>
    <lineage>
        <taxon>Bacteria</taxon>
        <taxon>Pseudomonadati</taxon>
        <taxon>Pseudomonadota</taxon>
        <taxon>Gammaproteobacteria</taxon>
        <taxon>Cellvibrionales</taxon>
        <taxon>Spongiibacteraceae</taxon>
        <taxon>BD1-7 clade</taxon>
    </lineage>
</organism>
<dbReference type="AlphaFoldDB" id="A0YDW0"/>
<name>A0YDW0_9GAMM</name>
<comment type="caution">
    <text evidence="17">The sequence shown here is derived from an EMBL/GenBank/DDBJ whole genome shotgun (WGS) entry which is preliminary data.</text>
</comment>
<dbReference type="CDD" id="cd02064">
    <property type="entry name" value="FAD_synthetase_N"/>
    <property type="match status" value="1"/>
</dbReference>
<evidence type="ECO:0000313" key="18">
    <source>
        <dbReference type="Proteomes" id="UP000004931"/>
    </source>
</evidence>
<keyword evidence="5 15" id="KW-0288">FMN</keyword>
<dbReference type="NCBIfam" id="TIGR00083">
    <property type="entry name" value="ribF"/>
    <property type="match status" value="1"/>
</dbReference>
<keyword evidence="4 15" id="KW-0285">Flavoprotein</keyword>